<dbReference type="OrthoDB" id="5356091at2"/>
<name>A0A7M1LG26_9BACT</name>
<gene>
    <name evidence="2" type="ORF">IMC76_01670</name>
</gene>
<reference evidence="2 3" key="1">
    <citation type="submission" date="2020-10" db="EMBL/GenBank/DDBJ databases">
        <title>Campylobacter and Helicobacter PacBio genomes.</title>
        <authorList>
            <person name="Lane C."/>
        </authorList>
    </citation>
    <scope>NUCLEOTIDE SEQUENCE [LARGE SCALE GENOMIC DNA]</scope>
    <source>
        <strain evidence="2 3">2016D-0077</strain>
    </source>
</reference>
<evidence type="ECO:0000256" key="1">
    <source>
        <dbReference type="SAM" id="Phobius"/>
    </source>
</evidence>
<keyword evidence="1" id="KW-1133">Transmembrane helix</keyword>
<evidence type="ECO:0000313" key="2">
    <source>
        <dbReference type="EMBL" id="QOQ87549.1"/>
    </source>
</evidence>
<dbReference type="RefSeq" id="WP_025803114.1">
    <property type="nucleotide sequence ID" value="NZ_CP053842.1"/>
</dbReference>
<protein>
    <submittedName>
        <fullName evidence="2">Uncharacterized protein</fullName>
    </submittedName>
</protein>
<accession>A0A7M1LG26</accession>
<dbReference type="EMBL" id="CP063078">
    <property type="protein sequence ID" value="QOQ87549.1"/>
    <property type="molecule type" value="Genomic_DNA"/>
</dbReference>
<sequence>MGKIIAIIVIVALVYFLILPKFTRSKKDIKEQKGITDLVECTKCGTMVDIKDATISTSGYICSECIKRR</sequence>
<dbReference type="Proteomes" id="UP000594749">
    <property type="component" value="Chromosome"/>
</dbReference>
<keyword evidence="3" id="KW-1185">Reference proteome</keyword>
<keyword evidence="1" id="KW-0812">Transmembrane</keyword>
<keyword evidence="1" id="KW-0472">Membrane</keyword>
<feature type="transmembrane region" description="Helical" evidence="1">
    <location>
        <begin position="6"/>
        <end position="23"/>
    </location>
</feature>
<evidence type="ECO:0000313" key="3">
    <source>
        <dbReference type="Proteomes" id="UP000594749"/>
    </source>
</evidence>
<organism evidence="2 3">
    <name type="scientific">Campylobacter corcagiensis</name>
    <dbReference type="NCBI Taxonomy" id="1448857"/>
    <lineage>
        <taxon>Bacteria</taxon>
        <taxon>Pseudomonadati</taxon>
        <taxon>Campylobacterota</taxon>
        <taxon>Epsilonproteobacteria</taxon>
        <taxon>Campylobacterales</taxon>
        <taxon>Campylobacteraceae</taxon>
        <taxon>Campylobacter</taxon>
    </lineage>
</organism>
<proteinExistence type="predicted"/>
<dbReference type="AlphaFoldDB" id="A0A7M1LG26"/>